<sequence>MRWLTECSAAETYEICHRLVDDDLTSELLTRLREIQLHRNQLLLEAVRRQVRGTDADAAFRALAELQESDPRLMAELLVLPQVGCWAVDCLRRLRDGEDPDLGYLVSFSAGAALRAGRRPPLRPGAFVPGLGTFAESGLVPIPSLHARANGLGLAVQLDAVDPYLAGFGRRGEADPVWWQRELGHAWQVLCERHHHAAGTIAAVFTTLVPLEGRGRVRPASATSGWAYGAIALSPPPDPVAFAESLVHEVWHLVLGAVEDVVELTGPDDGRRWYAPWRSDPRPLGPLLQGCFANFAITAFWRAERHASPGDERHASPAVERAEAEFAYRRAITFEALTRASGSGSLTGPGEVLVNGLLDRLREWLREPVPAPAERRAADLRARHRARWLSANPGFSI</sequence>
<accession>A0A7W9LBX3</accession>
<evidence type="ECO:0000313" key="1">
    <source>
        <dbReference type="EMBL" id="MBB5778124.1"/>
    </source>
</evidence>
<dbReference type="NCBIfam" id="TIGR04267">
    <property type="entry name" value="mod_HExxH"/>
    <property type="match status" value="1"/>
</dbReference>
<evidence type="ECO:0008006" key="3">
    <source>
        <dbReference type="Google" id="ProtNLM"/>
    </source>
</evidence>
<comment type="caution">
    <text evidence="1">The sequence shown here is derived from an EMBL/GenBank/DDBJ whole genome shotgun (WGS) entry which is preliminary data.</text>
</comment>
<protein>
    <recommendedName>
        <fullName evidence="3">HEXXH motif-containing protein</fullName>
    </recommendedName>
</protein>
<dbReference type="AlphaFoldDB" id="A0A7W9LBX3"/>
<evidence type="ECO:0000313" key="2">
    <source>
        <dbReference type="Proteomes" id="UP000579153"/>
    </source>
</evidence>
<keyword evidence="2" id="KW-1185">Reference proteome</keyword>
<dbReference type="InterPro" id="IPR026337">
    <property type="entry name" value="AKG_HExxH"/>
</dbReference>
<proteinExistence type="predicted"/>
<dbReference type="EMBL" id="JACHMB010000001">
    <property type="protein sequence ID" value="MBB5778124.1"/>
    <property type="molecule type" value="Genomic_DNA"/>
</dbReference>
<gene>
    <name evidence="1" type="ORF">HD596_004880</name>
</gene>
<dbReference type="Proteomes" id="UP000579153">
    <property type="component" value="Unassembled WGS sequence"/>
</dbReference>
<name>A0A7W9LBX3_9ACTN</name>
<organism evidence="1 2">
    <name type="scientific">Nonomuraea jabiensis</name>
    <dbReference type="NCBI Taxonomy" id="882448"/>
    <lineage>
        <taxon>Bacteria</taxon>
        <taxon>Bacillati</taxon>
        <taxon>Actinomycetota</taxon>
        <taxon>Actinomycetes</taxon>
        <taxon>Streptosporangiales</taxon>
        <taxon>Streptosporangiaceae</taxon>
        <taxon>Nonomuraea</taxon>
    </lineage>
</organism>
<dbReference type="RefSeq" id="WP_185071599.1">
    <property type="nucleotide sequence ID" value="NZ_JACHMB010000001.1"/>
</dbReference>
<reference evidence="1 2" key="1">
    <citation type="submission" date="2020-08" db="EMBL/GenBank/DDBJ databases">
        <title>Sequencing the genomes of 1000 actinobacteria strains.</title>
        <authorList>
            <person name="Klenk H.-P."/>
        </authorList>
    </citation>
    <scope>NUCLEOTIDE SEQUENCE [LARGE SCALE GENOMIC DNA]</scope>
    <source>
        <strain evidence="1 2">DSM 45507</strain>
    </source>
</reference>